<evidence type="ECO:0000313" key="1">
    <source>
        <dbReference type="EMBL" id="WCO03532.1"/>
    </source>
</evidence>
<name>A0ABY7S2M7_9FLAO</name>
<keyword evidence="2" id="KW-1185">Reference proteome</keyword>
<proteinExistence type="predicted"/>
<dbReference type="RefSeq" id="WP_249997459.1">
    <property type="nucleotide sequence ID" value="NZ_CP116221.1"/>
</dbReference>
<organism evidence="1 2">
    <name type="scientific">Psychroserpens ponticola</name>
    <dbReference type="NCBI Taxonomy" id="2932268"/>
    <lineage>
        <taxon>Bacteria</taxon>
        <taxon>Pseudomonadati</taxon>
        <taxon>Bacteroidota</taxon>
        <taxon>Flavobacteriia</taxon>
        <taxon>Flavobacteriales</taxon>
        <taxon>Flavobacteriaceae</taxon>
        <taxon>Psychroserpens</taxon>
    </lineage>
</organism>
<dbReference type="EMBL" id="CP116221">
    <property type="protein sequence ID" value="WCO03532.1"/>
    <property type="molecule type" value="Genomic_DNA"/>
</dbReference>
<reference evidence="1 2" key="1">
    <citation type="submission" date="2023-01" db="EMBL/GenBank/DDBJ databases">
        <title>Psychroserpens ponticola sp. nov., isolated from seawater.</title>
        <authorList>
            <person name="Kristyanto S."/>
            <person name="Jung J."/>
            <person name="Kim J.M."/>
            <person name="Jeon C.O."/>
        </authorList>
    </citation>
    <scope>NUCLEOTIDE SEQUENCE [LARGE SCALE GENOMIC DNA]</scope>
    <source>
        <strain evidence="1 2">MSW6</strain>
    </source>
</reference>
<dbReference type="Proteomes" id="UP001202717">
    <property type="component" value="Chromosome"/>
</dbReference>
<evidence type="ECO:0000313" key="2">
    <source>
        <dbReference type="Proteomes" id="UP001202717"/>
    </source>
</evidence>
<gene>
    <name evidence="1" type="ORF">MUN68_008490</name>
</gene>
<accession>A0ABY7S2M7</accession>
<protein>
    <submittedName>
        <fullName evidence="1">Uncharacterized protein</fullName>
    </submittedName>
</protein>
<sequence>MNQKLQNIDISDLNLLKNDINNGARFIMFNYRIGLGLVSLLRFSPAIFIKRENEIPNFRKKYNRINLIFGPWFLFKGPFLTYNAYKINKNGGIDITKDIMVNLTQESLLKKEVEINKVHNIFSKVSSSNKKIIIKAIKRTNLNLVPLNRVYLGLFINVGEYEEPYFVIGIMLRNDSELDTEHIELNLRKYFYKHVDFEIINLDCHSEFGKKLIEQGELIHGI</sequence>